<organism evidence="1">
    <name type="scientific">Phage sp. ctIHi3</name>
    <dbReference type="NCBI Taxonomy" id="2825791"/>
    <lineage>
        <taxon>Viruses</taxon>
    </lineage>
</organism>
<protein>
    <submittedName>
        <fullName evidence="1">Uncharacterized protein</fullName>
    </submittedName>
</protein>
<proteinExistence type="predicted"/>
<dbReference type="EMBL" id="BK015582">
    <property type="protein sequence ID" value="DAE14402.1"/>
    <property type="molecule type" value="Genomic_DNA"/>
</dbReference>
<name>A0A8S5Q601_9VIRU</name>
<evidence type="ECO:0000313" key="1">
    <source>
        <dbReference type="EMBL" id="DAE14402.1"/>
    </source>
</evidence>
<sequence length="49" mass="5633">MLCDLLRVASGLSGTALKNELSKKSVCFCTDFLYLLKKQIILNYRFNLF</sequence>
<reference evidence="1" key="1">
    <citation type="journal article" date="2021" name="Proc. Natl. Acad. Sci. U.S.A.">
        <title>A Catalog of Tens of Thousands of Viruses from Human Metagenomes Reveals Hidden Associations with Chronic Diseases.</title>
        <authorList>
            <person name="Tisza M.J."/>
            <person name="Buck C.B."/>
        </authorList>
    </citation>
    <scope>NUCLEOTIDE SEQUENCE</scope>
    <source>
        <strain evidence="1">CtIHi3</strain>
    </source>
</reference>
<accession>A0A8S5Q601</accession>